<gene>
    <name evidence="1" type="ORF">ABE28_009045</name>
</gene>
<dbReference type="KEGG" id="bmur:ABE28_009045"/>
<reference evidence="1 2" key="1">
    <citation type="submission" date="2016-08" db="EMBL/GenBank/DDBJ databases">
        <title>Complete genome sequence of Bacillus muralis G25-68, a strain with toxicity to nematodes.</title>
        <authorList>
            <person name="Zheng Z."/>
        </authorList>
    </citation>
    <scope>NUCLEOTIDE SEQUENCE [LARGE SCALE GENOMIC DNA]</scope>
    <source>
        <strain evidence="1 2">G25-68</strain>
    </source>
</reference>
<evidence type="ECO:0000313" key="2">
    <source>
        <dbReference type="Proteomes" id="UP000077926"/>
    </source>
</evidence>
<name>A0A1B3XMQ0_9BACI</name>
<dbReference type="AlphaFoldDB" id="A0A1B3XMQ0"/>
<dbReference type="STRING" id="264697.ABE28_009045"/>
<dbReference type="EMBL" id="CP017080">
    <property type="protein sequence ID" value="AOH54498.1"/>
    <property type="molecule type" value="Genomic_DNA"/>
</dbReference>
<keyword evidence="2" id="KW-1185">Reference proteome</keyword>
<organism evidence="1 2">
    <name type="scientific">Peribacillus muralis</name>
    <dbReference type="NCBI Taxonomy" id="264697"/>
    <lineage>
        <taxon>Bacteria</taxon>
        <taxon>Bacillati</taxon>
        <taxon>Bacillota</taxon>
        <taxon>Bacilli</taxon>
        <taxon>Bacillales</taxon>
        <taxon>Bacillaceae</taxon>
        <taxon>Peribacillus</taxon>
    </lineage>
</organism>
<sequence>MKLAYKYDKNTLQYVPGGDILLNDNDPIPKWYTDNPPVTTGGQGMYKPKFVNGLWEEASENTIPIPPVLPKTEMEILQEDNLALKMAIAEMAEKIESEKIEMMLAVAELAELIKGGA</sequence>
<dbReference type="Proteomes" id="UP000077926">
    <property type="component" value="Chromosome"/>
</dbReference>
<proteinExistence type="predicted"/>
<evidence type="ECO:0000313" key="1">
    <source>
        <dbReference type="EMBL" id="AOH54498.1"/>
    </source>
</evidence>
<dbReference type="RefSeq" id="WP_064465799.1">
    <property type="nucleotide sequence ID" value="NZ_CP017080.1"/>
</dbReference>
<protein>
    <submittedName>
        <fullName evidence="1">Uncharacterized protein</fullName>
    </submittedName>
</protein>
<accession>A0A1B3XMQ0</accession>